<keyword evidence="6" id="KW-1185">Reference proteome</keyword>
<evidence type="ECO:0000256" key="2">
    <source>
        <dbReference type="ARBA" id="ARBA00023125"/>
    </source>
</evidence>
<organism evidence="5 6">
    <name type="scientific">Selenomonas montiformis</name>
    <dbReference type="NCBI Taxonomy" id="2652285"/>
    <lineage>
        <taxon>Bacteria</taxon>
        <taxon>Bacillati</taxon>
        <taxon>Bacillota</taxon>
        <taxon>Negativicutes</taxon>
        <taxon>Selenomonadales</taxon>
        <taxon>Selenomonadaceae</taxon>
        <taxon>Selenomonas</taxon>
    </lineage>
</organism>
<proteinExistence type="predicted"/>
<evidence type="ECO:0000256" key="3">
    <source>
        <dbReference type="ARBA" id="ARBA00023163"/>
    </source>
</evidence>
<dbReference type="PANTHER" id="PTHR30514:SF1">
    <property type="entry name" value="HTH-TYPE TRANSCRIPTIONAL REGULATOR HEXR-RELATED"/>
    <property type="match status" value="1"/>
</dbReference>
<keyword evidence="1" id="KW-0805">Transcription regulation</keyword>
<sequence>MRLEEIINQHMRDLNDTDMAIWKYILQHRSEVRHTSIHELARACAVSSTTVVRFAQKLGFDGFGELKAVMKMEEPAKSFYHEDVLQDMQDFYRQTSEKLFKRSFDEASQLIHEANRVFAFASGYVQSNVIQEIKRLFFYDNVFIYEIRGYEEFRSVMRSVTRDDLFIFVALSGETSMVVDFARQLQLRGVPLISITKLHDNTLASLSTVNLYVSPARFQLYDDDDEHTAFQSMMPYFMLIEIWYVKYRMYLVRQDK</sequence>
<dbReference type="InterPro" id="IPR001347">
    <property type="entry name" value="SIS_dom"/>
</dbReference>
<dbReference type="InterPro" id="IPR036388">
    <property type="entry name" value="WH-like_DNA-bd_sf"/>
</dbReference>
<dbReference type="InterPro" id="IPR047640">
    <property type="entry name" value="RpiR-like"/>
</dbReference>
<dbReference type="PROSITE" id="PS51071">
    <property type="entry name" value="HTH_RPIR"/>
    <property type="match status" value="1"/>
</dbReference>
<dbReference type="InterPro" id="IPR000281">
    <property type="entry name" value="HTH_RpiR"/>
</dbReference>
<dbReference type="GO" id="GO:1901135">
    <property type="term" value="P:carbohydrate derivative metabolic process"/>
    <property type="evidence" value="ECO:0007669"/>
    <property type="project" value="InterPro"/>
</dbReference>
<gene>
    <name evidence="5" type="ORF">FYJ78_11045</name>
</gene>
<feature type="domain" description="HTH rpiR-type" evidence="4">
    <location>
        <begin position="1"/>
        <end position="77"/>
    </location>
</feature>
<dbReference type="GO" id="GO:0003700">
    <property type="term" value="F:DNA-binding transcription factor activity"/>
    <property type="evidence" value="ECO:0007669"/>
    <property type="project" value="InterPro"/>
</dbReference>
<dbReference type="SUPFAM" id="SSF46689">
    <property type="entry name" value="Homeodomain-like"/>
    <property type="match status" value="1"/>
</dbReference>
<dbReference type="Proteomes" id="UP000430222">
    <property type="component" value="Unassembled WGS sequence"/>
</dbReference>
<dbReference type="GO" id="GO:0003677">
    <property type="term" value="F:DNA binding"/>
    <property type="evidence" value="ECO:0007669"/>
    <property type="project" value="UniProtKB-KW"/>
</dbReference>
<comment type="caution">
    <text evidence="5">The sequence shown here is derived from an EMBL/GenBank/DDBJ whole genome shotgun (WGS) entry which is preliminary data.</text>
</comment>
<accession>A0A6I2UZ11</accession>
<dbReference type="Pfam" id="PF01380">
    <property type="entry name" value="SIS"/>
    <property type="match status" value="1"/>
</dbReference>
<dbReference type="Gene3D" id="3.40.50.10490">
    <property type="entry name" value="Glucose-6-phosphate isomerase like protein, domain 1"/>
    <property type="match status" value="1"/>
</dbReference>
<dbReference type="RefSeq" id="WP_154621451.1">
    <property type="nucleotide sequence ID" value="NZ_VUNL01000014.1"/>
</dbReference>
<keyword evidence="2" id="KW-0238">DNA-binding</keyword>
<dbReference type="SUPFAM" id="SSF53697">
    <property type="entry name" value="SIS domain"/>
    <property type="match status" value="1"/>
</dbReference>
<evidence type="ECO:0000313" key="5">
    <source>
        <dbReference type="EMBL" id="MSV25689.1"/>
    </source>
</evidence>
<dbReference type="InterPro" id="IPR009057">
    <property type="entry name" value="Homeodomain-like_sf"/>
</dbReference>
<evidence type="ECO:0000313" key="6">
    <source>
        <dbReference type="Proteomes" id="UP000430222"/>
    </source>
</evidence>
<evidence type="ECO:0000256" key="1">
    <source>
        <dbReference type="ARBA" id="ARBA00023015"/>
    </source>
</evidence>
<dbReference type="AlphaFoldDB" id="A0A6I2UZ11"/>
<reference evidence="5 6" key="1">
    <citation type="submission" date="2019-08" db="EMBL/GenBank/DDBJ databases">
        <title>In-depth cultivation of the pig gut microbiome towards novel bacterial diversity and tailored functional studies.</title>
        <authorList>
            <person name="Wylensek D."/>
            <person name="Hitch T.C.A."/>
            <person name="Clavel T."/>
        </authorList>
    </citation>
    <scope>NUCLEOTIDE SEQUENCE [LARGE SCALE GENOMIC DNA]</scope>
    <source>
        <strain evidence="6">WCA-380-WT-3B3</strain>
    </source>
</reference>
<dbReference type="Gene3D" id="1.10.10.10">
    <property type="entry name" value="Winged helix-like DNA-binding domain superfamily/Winged helix DNA-binding domain"/>
    <property type="match status" value="1"/>
</dbReference>
<dbReference type="EMBL" id="VUNL01000014">
    <property type="protein sequence ID" value="MSV25689.1"/>
    <property type="molecule type" value="Genomic_DNA"/>
</dbReference>
<protein>
    <submittedName>
        <fullName evidence="5">MurR/RpiR family transcriptional regulator</fullName>
    </submittedName>
</protein>
<name>A0A6I2UZ11_9FIRM</name>
<dbReference type="InterPro" id="IPR046348">
    <property type="entry name" value="SIS_dom_sf"/>
</dbReference>
<dbReference type="GO" id="GO:0097367">
    <property type="term" value="F:carbohydrate derivative binding"/>
    <property type="evidence" value="ECO:0007669"/>
    <property type="project" value="InterPro"/>
</dbReference>
<dbReference type="CDD" id="cd05013">
    <property type="entry name" value="SIS_RpiR"/>
    <property type="match status" value="1"/>
</dbReference>
<dbReference type="PANTHER" id="PTHR30514">
    <property type="entry name" value="GLUCOKINASE"/>
    <property type="match status" value="1"/>
</dbReference>
<evidence type="ECO:0000259" key="4">
    <source>
        <dbReference type="PROSITE" id="PS51071"/>
    </source>
</evidence>
<dbReference type="InterPro" id="IPR035472">
    <property type="entry name" value="RpiR-like_SIS"/>
</dbReference>
<keyword evidence="3" id="KW-0804">Transcription</keyword>
<dbReference type="Pfam" id="PF01418">
    <property type="entry name" value="HTH_6"/>
    <property type="match status" value="1"/>
</dbReference>